<dbReference type="GO" id="GO:0007399">
    <property type="term" value="P:nervous system development"/>
    <property type="evidence" value="ECO:0007669"/>
    <property type="project" value="UniProtKB-ARBA"/>
</dbReference>
<feature type="non-terminal residue" evidence="1">
    <location>
        <position position="1"/>
    </location>
</feature>
<accession>A0ABD0N4C9</accession>
<comment type="caution">
    <text evidence="1">The sequence shown here is derived from an EMBL/GenBank/DDBJ whole genome shotgun (WGS) entry which is preliminary data.</text>
</comment>
<dbReference type="SUPFAM" id="SSF101912">
    <property type="entry name" value="Sema domain"/>
    <property type="match status" value="1"/>
</dbReference>
<dbReference type="InterPro" id="IPR036352">
    <property type="entry name" value="Semap_dom_sf"/>
</dbReference>
<dbReference type="EMBL" id="JAMKFB020000025">
    <property type="protein sequence ID" value="KAL0155178.1"/>
    <property type="molecule type" value="Genomic_DNA"/>
</dbReference>
<feature type="non-terminal residue" evidence="1">
    <location>
        <position position="63"/>
    </location>
</feature>
<protein>
    <submittedName>
        <fullName evidence="1">Uncharacterized protein</fullName>
    </submittedName>
</protein>
<dbReference type="Proteomes" id="UP001529510">
    <property type="component" value="Unassembled WGS sequence"/>
</dbReference>
<evidence type="ECO:0000313" key="2">
    <source>
        <dbReference type="Proteomes" id="UP001529510"/>
    </source>
</evidence>
<sequence length="63" mass="7062">FTGDSFGCGKHERGYRLEVTSTNPRRDYFHGRFRNVLLTSIAVVPIKNHTVVSLGTAEGRVIQ</sequence>
<proteinExistence type="predicted"/>
<keyword evidence="2" id="KW-1185">Reference proteome</keyword>
<name>A0ABD0N4C9_CIRMR</name>
<reference evidence="1 2" key="1">
    <citation type="submission" date="2024-05" db="EMBL/GenBank/DDBJ databases">
        <title>Genome sequencing and assembly of Indian major carp, Cirrhinus mrigala (Hamilton, 1822).</title>
        <authorList>
            <person name="Mohindra V."/>
            <person name="Chowdhury L.M."/>
            <person name="Lal K."/>
            <person name="Jena J.K."/>
        </authorList>
    </citation>
    <scope>NUCLEOTIDE SEQUENCE [LARGE SCALE GENOMIC DNA]</scope>
    <source>
        <strain evidence="1">CM1030</strain>
        <tissue evidence="1">Blood</tissue>
    </source>
</reference>
<organism evidence="1 2">
    <name type="scientific">Cirrhinus mrigala</name>
    <name type="common">Mrigala</name>
    <dbReference type="NCBI Taxonomy" id="683832"/>
    <lineage>
        <taxon>Eukaryota</taxon>
        <taxon>Metazoa</taxon>
        <taxon>Chordata</taxon>
        <taxon>Craniata</taxon>
        <taxon>Vertebrata</taxon>
        <taxon>Euteleostomi</taxon>
        <taxon>Actinopterygii</taxon>
        <taxon>Neopterygii</taxon>
        <taxon>Teleostei</taxon>
        <taxon>Ostariophysi</taxon>
        <taxon>Cypriniformes</taxon>
        <taxon>Cyprinidae</taxon>
        <taxon>Labeoninae</taxon>
        <taxon>Labeonini</taxon>
        <taxon>Cirrhinus</taxon>
    </lineage>
</organism>
<evidence type="ECO:0000313" key="1">
    <source>
        <dbReference type="EMBL" id="KAL0155178.1"/>
    </source>
</evidence>
<dbReference type="InterPro" id="IPR015943">
    <property type="entry name" value="WD40/YVTN_repeat-like_dom_sf"/>
</dbReference>
<dbReference type="AlphaFoldDB" id="A0ABD0N4C9"/>
<gene>
    <name evidence="1" type="ORF">M9458_049441</name>
</gene>
<dbReference type="Gene3D" id="2.130.10.10">
    <property type="entry name" value="YVTN repeat-like/Quinoprotein amine dehydrogenase"/>
    <property type="match status" value="1"/>
</dbReference>